<evidence type="ECO:0000256" key="5">
    <source>
        <dbReference type="SAM" id="MobiDB-lite"/>
    </source>
</evidence>
<keyword evidence="6" id="KW-1133">Transmembrane helix</keyword>
<dbReference type="RefSeq" id="WP_143901566.1">
    <property type="nucleotide sequence ID" value="NZ_VJOL01000014.1"/>
</dbReference>
<evidence type="ECO:0000256" key="4">
    <source>
        <dbReference type="PROSITE-ProRule" id="PRU00433"/>
    </source>
</evidence>
<dbReference type="OrthoDB" id="9805440at2"/>
<dbReference type="EMBL" id="VJOL01000014">
    <property type="protein sequence ID" value="TSE30312.1"/>
    <property type="molecule type" value="Genomic_DNA"/>
</dbReference>
<keyword evidence="6" id="KW-0812">Transmembrane</keyword>
<feature type="transmembrane region" description="Helical" evidence="6">
    <location>
        <begin position="20"/>
        <end position="42"/>
    </location>
</feature>
<feature type="domain" description="Cytochrome c" evidence="7">
    <location>
        <begin position="58"/>
        <end position="203"/>
    </location>
</feature>
<keyword evidence="1 4" id="KW-0349">Heme</keyword>
<gene>
    <name evidence="8" type="ORF">Tther_01016</name>
</gene>
<dbReference type="GO" id="GO:0046872">
    <property type="term" value="F:metal ion binding"/>
    <property type="evidence" value="ECO:0007669"/>
    <property type="project" value="UniProtKB-KW"/>
</dbReference>
<evidence type="ECO:0000256" key="2">
    <source>
        <dbReference type="ARBA" id="ARBA00022723"/>
    </source>
</evidence>
<evidence type="ECO:0000259" key="7">
    <source>
        <dbReference type="PROSITE" id="PS51007"/>
    </source>
</evidence>
<accession>A0A554X395</accession>
<proteinExistence type="predicted"/>
<organism evidence="8 9">
    <name type="scientific">Tepidimonas thermarum</name>
    <dbReference type="NCBI Taxonomy" id="335431"/>
    <lineage>
        <taxon>Bacteria</taxon>
        <taxon>Pseudomonadati</taxon>
        <taxon>Pseudomonadota</taxon>
        <taxon>Betaproteobacteria</taxon>
        <taxon>Burkholderiales</taxon>
        <taxon>Tepidimonas</taxon>
    </lineage>
</organism>
<keyword evidence="6" id="KW-0472">Membrane</keyword>
<dbReference type="SUPFAM" id="SSF46626">
    <property type="entry name" value="Cytochrome c"/>
    <property type="match status" value="1"/>
</dbReference>
<dbReference type="GO" id="GO:0020037">
    <property type="term" value="F:heme binding"/>
    <property type="evidence" value="ECO:0007669"/>
    <property type="project" value="InterPro"/>
</dbReference>
<dbReference type="NCBIfam" id="NF011055">
    <property type="entry name" value="PRK14487.1"/>
    <property type="match status" value="1"/>
</dbReference>
<dbReference type="AlphaFoldDB" id="A0A554X395"/>
<evidence type="ECO:0000313" key="9">
    <source>
        <dbReference type="Proteomes" id="UP000318542"/>
    </source>
</evidence>
<dbReference type="InterPro" id="IPR009056">
    <property type="entry name" value="Cyt_c-like_dom"/>
</dbReference>
<evidence type="ECO:0000256" key="3">
    <source>
        <dbReference type="ARBA" id="ARBA00023004"/>
    </source>
</evidence>
<comment type="caution">
    <text evidence="8">The sequence shown here is derived from an EMBL/GenBank/DDBJ whole genome shotgun (WGS) entry which is preliminary data.</text>
</comment>
<feature type="region of interest" description="Disordered" evidence="5">
    <location>
        <begin position="212"/>
        <end position="233"/>
    </location>
</feature>
<keyword evidence="2 4" id="KW-0479">Metal-binding</keyword>
<dbReference type="NCBIfam" id="TIGR00781">
    <property type="entry name" value="ccoO"/>
    <property type="match status" value="1"/>
</dbReference>
<dbReference type="PROSITE" id="PS51007">
    <property type="entry name" value="CYTC"/>
    <property type="match status" value="1"/>
</dbReference>
<dbReference type="InterPro" id="IPR003468">
    <property type="entry name" value="Cyt_c_oxidase_monohaem-su/FixO"/>
</dbReference>
<dbReference type="GO" id="GO:0009055">
    <property type="term" value="F:electron transfer activity"/>
    <property type="evidence" value="ECO:0007669"/>
    <property type="project" value="InterPro"/>
</dbReference>
<dbReference type="Pfam" id="PF02433">
    <property type="entry name" value="FixO"/>
    <property type="match status" value="1"/>
</dbReference>
<dbReference type="FunFam" id="1.10.760.10:FF:000003">
    <property type="entry name" value="Cbb3-type cytochrome c oxidase subunit II"/>
    <property type="match status" value="1"/>
</dbReference>
<sequence length="233" mass="25755">MAQHNHAPSGHERIETNNFLMIVLITLVVAVGGLVEIVPLFFQHSTTKPIEGVKPYPALQLAGRDIYIREGCYVCHSQMVRPFHAETLRYGPYSVAGEFVYDHPFQWGSKRTGPDLARVGGRYSDEWHRVHLNNPRDLVPESNMPAYPWLERRTVDADALPGKMRALRTLGVPYTDEEIAKAAEEVKGKTELEALIAYLQGLGTARSWDKLAAQQSAQAPAAPSADAAPTAAQ</sequence>
<keyword evidence="3 4" id="KW-0408">Iron</keyword>
<dbReference type="InterPro" id="IPR036909">
    <property type="entry name" value="Cyt_c-like_dom_sf"/>
</dbReference>
<evidence type="ECO:0000256" key="6">
    <source>
        <dbReference type="SAM" id="Phobius"/>
    </source>
</evidence>
<name>A0A554X395_9BURK</name>
<dbReference type="Gene3D" id="1.10.760.10">
    <property type="entry name" value="Cytochrome c-like domain"/>
    <property type="match status" value="1"/>
</dbReference>
<dbReference type="Proteomes" id="UP000318542">
    <property type="component" value="Unassembled WGS sequence"/>
</dbReference>
<keyword evidence="9" id="KW-1185">Reference proteome</keyword>
<evidence type="ECO:0000256" key="1">
    <source>
        <dbReference type="ARBA" id="ARBA00022617"/>
    </source>
</evidence>
<protein>
    <submittedName>
        <fullName evidence="8">CcoO: cytochrome c oxidase, cbb3-type, subunit II</fullName>
    </submittedName>
</protein>
<evidence type="ECO:0000313" key="8">
    <source>
        <dbReference type="EMBL" id="TSE30312.1"/>
    </source>
</evidence>
<reference evidence="8 9" key="1">
    <citation type="submission" date="2019-07" db="EMBL/GenBank/DDBJ databases">
        <title>Tepidimonas thermarum AA-1 draft genome.</title>
        <authorList>
            <person name="Da Costa M.S."/>
            <person name="Froufe H.J.C."/>
            <person name="Egas C."/>
            <person name="Albuquerque L."/>
        </authorList>
    </citation>
    <scope>NUCLEOTIDE SEQUENCE [LARGE SCALE GENOMIC DNA]</scope>
    <source>
        <strain evidence="8 9">AA-1</strain>
    </source>
</reference>
<dbReference type="Gene3D" id="6.10.250.2250">
    <property type="match status" value="1"/>
</dbReference>